<protein>
    <submittedName>
        <fullName evidence="1">Uncharacterized protein</fullName>
    </submittedName>
</protein>
<organism evidence="1">
    <name type="scientific">marine sediment metagenome</name>
    <dbReference type="NCBI Taxonomy" id="412755"/>
    <lineage>
        <taxon>unclassified sequences</taxon>
        <taxon>metagenomes</taxon>
        <taxon>ecological metagenomes</taxon>
    </lineage>
</organism>
<accession>A0A0F9CRK4</accession>
<dbReference type="Gene3D" id="1.20.120.330">
    <property type="entry name" value="Nucleotidyltransferases domain 2"/>
    <property type="match status" value="1"/>
</dbReference>
<reference evidence="1" key="1">
    <citation type="journal article" date="2015" name="Nature">
        <title>Complex archaea that bridge the gap between prokaryotes and eukaryotes.</title>
        <authorList>
            <person name="Spang A."/>
            <person name="Saw J.H."/>
            <person name="Jorgensen S.L."/>
            <person name="Zaremba-Niedzwiedzka K."/>
            <person name="Martijn J."/>
            <person name="Lind A.E."/>
            <person name="van Eijk R."/>
            <person name="Schleper C."/>
            <person name="Guy L."/>
            <person name="Ettema T.J."/>
        </authorList>
    </citation>
    <scope>NUCLEOTIDE SEQUENCE</scope>
</reference>
<dbReference type="EMBL" id="LAZR01032033">
    <property type="protein sequence ID" value="KKL52038.1"/>
    <property type="molecule type" value="Genomic_DNA"/>
</dbReference>
<dbReference type="AlphaFoldDB" id="A0A0F9CRK4"/>
<name>A0A0F9CRK4_9ZZZZ</name>
<proteinExistence type="predicted"/>
<sequence>MAEELKTVLGFEASGAISTLNTLSTALDKYTAAIASAASATTRYNKAAAGVDSKLKSLTAASSGYSKVQQQSVSASKRVQTALSKERELLQSVRGAVNNVGKATKKTSGQNKCFSRYFNNLWTEI</sequence>
<evidence type="ECO:0000313" key="1">
    <source>
        <dbReference type="EMBL" id="KKL52038.1"/>
    </source>
</evidence>
<gene>
    <name evidence="1" type="ORF">LCGC14_2289500</name>
</gene>
<comment type="caution">
    <text evidence="1">The sequence shown here is derived from an EMBL/GenBank/DDBJ whole genome shotgun (WGS) entry which is preliminary data.</text>
</comment>